<dbReference type="InterPro" id="IPR029226">
    <property type="entry name" value="Ecp2-like"/>
</dbReference>
<dbReference type="GeneID" id="92098852"/>
<dbReference type="RefSeq" id="XP_066708918.1">
    <property type="nucleotide sequence ID" value="XM_066865789.1"/>
</dbReference>
<dbReference type="Pfam" id="PF14856">
    <property type="entry name" value="Hce2"/>
    <property type="match status" value="2"/>
</dbReference>
<dbReference type="Proteomes" id="UP001480595">
    <property type="component" value="Unassembled WGS sequence"/>
</dbReference>
<proteinExistence type="predicted"/>
<accession>A0ABR1T6J3</accession>
<sequence length="338" mass="36429">MMFSYLGAGLLAFLPSQALALPATLTGTASNTVVPFEPGKVSSDFCNELNYTDKTTASSALTSDCQALRTWANDNYGIWKLPSTSNDFTWTLQTNGTCTVVVKDPTLGSDGKVYIGNKDIVQILDHALSGSGATVEYTGTWKCGGDGSWTNPEWWIKKADSSSSLKSARAATFISSAMSAARDVLHLPQQQPNEVRQDKGNGESDLTAPFVPGNVPYTVCGNSTYDDLTTNDSPLWADCNDLMGFAQENYGEWVLGTGSDDWWLLEHQRKDPCEFVVRNRDGRPRWATSTSTSSCTPSSPRRRATRAGGPSTRASWSVAGSRLPSSGGCGSRSRWNAA</sequence>
<evidence type="ECO:0000256" key="1">
    <source>
        <dbReference type="SAM" id="MobiDB-lite"/>
    </source>
</evidence>
<comment type="caution">
    <text evidence="4">The sequence shown here is derived from an EMBL/GenBank/DDBJ whole genome shotgun (WGS) entry which is preliminary data.</text>
</comment>
<feature type="compositionally biased region" description="Low complexity" evidence="1">
    <location>
        <begin position="287"/>
        <end position="299"/>
    </location>
</feature>
<feature type="chain" id="PRO_5045240644" description="Ecp2 effector protein-like domain-containing protein" evidence="2">
    <location>
        <begin position="21"/>
        <end position="338"/>
    </location>
</feature>
<protein>
    <recommendedName>
        <fullName evidence="3">Ecp2 effector protein-like domain-containing protein</fullName>
    </recommendedName>
</protein>
<evidence type="ECO:0000259" key="3">
    <source>
        <dbReference type="Pfam" id="PF14856"/>
    </source>
</evidence>
<name>A0ABR1T6J3_9PEZI</name>
<evidence type="ECO:0000313" key="4">
    <source>
        <dbReference type="EMBL" id="KAK8041373.1"/>
    </source>
</evidence>
<keyword evidence="2" id="KW-0732">Signal</keyword>
<evidence type="ECO:0000313" key="5">
    <source>
        <dbReference type="Proteomes" id="UP001480595"/>
    </source>
</evidence>
<reference evidence="4 5" key="1">
    <citation type="submission" date="2023-01" db="EMBL/GenBank/DDBJ databases">
        <title>Analysis of 21 Apiospora genomes using comparative genomics revels a genus with tremendous synthesis potential of carbohydrate active enzymes and secondary metabolites.</title>
        <authorList>
            <person name="Sorensen T."/>
        </authorList>
    </citation>
    <scope>NUCLEOTIDE SEQUENCE [LARGE SCALE GENOMIC DNA]</scope>
    <source>
        <strain evidence="4 5">CBS 135458</strain>
    </source>
</reference>
<feature type="region of interest" description="Disordered" evidence="1">
    <location>
        <begin position="284"/>
        <end position="338"/>
    </location>
</feature>
<feature type="domain" description="Ecp2 effector protein-like" evidence="3">
    <location>
        <begin position="220"/>
        <end position="283"/>
    </location>
</feature>
<feature type="domain" description="Ecp2 effector protein-like" evidence="3">
    <location>
        <begin position="46"/>
        <end position="143"/>
    </location>
</feature>
<gene>
    <name evidence="4" type="ORF">PG994_014380</name>
</gene>
<evidence type="ECO:0000256" key="2">
    <source>
        <dbReference type="SAM" id="SignalP"/>
    </source>
</evidence>
<feature type="signal peptide" evidence="2">
    <location>
        <begin position="1"/>
        <end position="20"/>
    </location>
</feature>
<dbReference type="EMBL" id="JAQQWL010000015">
    <property type="protein sequence ID" value="KAK8041373.1"/>
    <property type="molecule type" value="Genomic_DNA"/>
</dbReference>
<organism evidence="4 5">
    <name type="scientific">Apiospora phragmitis</name>
    <dbReference type="NCBI Taxonomy" id="2905665"/>
    <lineage>
        <taxon>Eukaryota</taxon>
        <taxon>Fungi</taxon>
        <taxon>Dikarya</taxon>
        <taxon>Ascomycota</taxon>
        <taxon>Pezizomycotina</taxon>
        <taxon>Sordariomycetes</taxon>
        <taxon>Xylariomycetidae</taxon>
        <taxon>Amphisphaeriales</taxon>
        <taxon>Apiosporaceae</taxon>
        <taxon>Apiospora</taxon>
    </lineage>
</organism>
<keyword evidence="5" id="KW-1185">Reference proteome</keyword>